<dbReference type="Pfam" id="PF02373">
    <property type="entry name" value="JmjC"/>
    <property type="match status" value="2"/>
</dbReference>
<dbReference type="GO" id="GO:0031490">
    <property type="term" value="F:chromatin DNA binding"/>
    <property type="evidence" value="ECO:0007669"/>
    <property type="project" value="TreeGrafter"/>
</dbReference>
<sequence length="1374" mass="157228">MTDEAEIDAEVRFKKGKAERVESNMCHQCQRNDNGRVVRCQNCKKKRYCIPCLSAWYPRIEEENIAKKCPFCCNICNCIRCLRLNTRLKGINSDIKVSIDEKIQCSKYILRTLLPHVKEINEEQIAEKKIEAKILGLEFEEVDPQRANSLPDERLYCDSCKTLIFDLHRSCSSCDSDICLTCCHEIRNGKLQARQEDVSWNYINPGLGYLHGGVGYFDKKRNDRPNSKDRVKLPSMWKVKEAGSIACHCGGGDLELKHILPNDSVSDLVATEANKLLDLPETVIEPCPCYDSEGHIDMANYKLLKAACRDGSEDNYLYCPSVSDVERDGLEHFQHHWVKGEPVVVRNVLEATSGLSWEPMVIYRACRQIRHNNETLLEANSLDCLDLCEKLVNLRGFFTGYTKGHYDGMGWPLVLKLKDWHPSTSFRENLPRHYEEFLCSLPLKQYTHPVNGPLNLAVKLPENCLKPNMGPKTYIAYGFAQEFGRGDSVTKLHYDMSDVVNVLTHVCEVPISKESQVIIDELKERHAKQDLRELFCSEANNEKKMEIHEKTSGEFDDDAGALWDIFRREDVPKLEQYLEKHHKEFRHIYCCPLSHVVHPIHDQTFYLTRYHIRQLKEEYGIEPWTFAQKLGDAVLVPAGCPHQVRNLKVGQGFVSPENVGECLRLEKEFRLLPPNHDSKEDNLEIKKMIVSAIDNALKDLDPSEKESTEAKESQKAKKAPRVADKKDSLEEANGGVWSDLGIRRGIRETSPMTDEAQVPLTKGNAKKAESNMCHQCQRSDRGRVVRCQNCKRKRYCIPCLQTCDSCKTIIFDLHRSCPSCSYDICLTCCHEIRNGQLLACQEDVSWNYINRGLQYAHGVGGYKETNNKANSKDRVKLSSLWKAKEAGSITCDCGGGDLELKHILSDDWVSDLVKTVEITAEANKLFDLPETVMERCPCYDSEGRIDMANCKLLKAACRDGSEDNYLYSPSVGDVEGDGVEHFQHHWVKGEPVVVRNVLEATSGFSWEPMVMYRACRQIRHTKQTLKEVNTVDCLDLSERLVNLHVFFTGYTKGHYYDLMGWPKVLKLKDLHPSKSFQEISPRHCEEFLCSLPLKQYTHPGNGPLNLAVKLPKNCLKPNMGPKTYIAYGFAQELGRGDSVTKLHCDMSDVVNVLTNVCEVPIREEKRQHLVDRLKESLAKQDLRELFCSEANKGKKMETLEKTSEEFEDDEGALWDIFRREDVPKLEQYLEKHHKEFRHIYCCPVSQVVHPIHDQSFYLTRYHMRNLKEEYGIVPWTFAQKLGDAVLVPAGCPHQVRNLKVGQGFVSPENVGECLRLKREYRLLPPNHDSKEDQLEINKMIVSAIVEALIDLPPYEKEFSEAAEEKGMKKAKRGH</sequence>
<feature type="domain" description="JmjC" evidence="8">
    <location>
        <begin position="1099"/>
        <end position="1321"/>
    </location>
</feature>
<dbReference type="GO" id="GO:0032454">
    <property type="term" value="F:histone H3K9 demethylase activity"/>
    <property type="evidence" value="ECO:0007669"/>
    <property type="project" value="InterPro"/>
</dbReference>
<protein>
    <recommendedName>
        <fullName evidence="8">JmjC domain-containing protein</fullName>
    </recommendedName>
</protein>
<keyword evidence="5" id="KW-0804">Transcription</keyword>
<dbReference type="InterPro" id="IPR045109">
    <property type="entry name" value="LSDs-like"/>
</dbReference>
<evidence type="ECO:0000256" key="4">
    <source>
        <dbReference type="ARBA" id="ARBA00023015"/>
    </source>
</evidence>
<keyword evidence="4" id="KW-0805">Transcription regulation</keyword>
<gene>
    <name evidence="9" type="ORF">MERR_LOCUS23448</name>
</gene>
<dbReference type="PANTHER" id="PTHR12549">
    <property type="entry name" value="JMJC DOMAIN-CONTAINING HISTONE DEMETHYLATION PROTEIN"/>
    <property type="match status" value="1"/>
</dbReference>
<feature type="region of interest" description="Disordered" evidence="7">
    <location>
        <begin position="700"/>
        <end position="729"/>
    </location>
</feature>
<evidence type="ECO:0000256" key="5">
    <source>
        <dbReference type="ARBA" id="ARBA00023163"/>
    </source>
</evidence>
<dbReference type="GO" id="GO:0006357">
    <property type="term" value="P:regulation of transcription by RNA polymerase II"/>
    <property type="evidence" value="ECO:0007669"/>
    <property type="project" value="TreeGrafter"/>
</dbReference>
<organism evidence="9 10">
    <name type="scientific">Microthlaspi erraticum</name>
    <dbReference type="NCBI Taxonomy" id="1685480"/>
    <lineage>
        <taxon>Eukaryota</taxon>
        <taxon>Viridiplantae</taxon>
        <taxon>Streptophyta</taxon>
        <taxon>Embryophyta</taxon>
        <taxon>Tracheophyta</taxon>
        <taxon>Spermatophyta</taxon>
        <taxon>Magnoliopsida</taxon>
        <taxon>eudicotyledons</taxon>
        <taxon>Gunneridae</taxon>
        <taxon>Pentapetalae</taxon>
        <taxon>rosids</taxon>
        <taxon>malvids</taxon>
        <taxon>Brassicales</taxon>
        <taxon>Brassicaceae</taxon>
        <taxon>Coluteocarpeae</taxon>
        <taxon>Microthlaspi</taxon>
    </lineage>
</organism>
<dbReference type="Gene3D" id="2.60.120.650">
    <property type="entry name" value="Cupin"/>
    <property type="match status" value="2"/>
</dbReference>
<dbReference type="Pfam" id="PF10497">
    <property type="entry name" value="zf-4CXXC_R1"/>
    <property type="match status" value="1"/>
</dbReference>
<keyword evidence="3" id="KW-0479">Metal-binding</keyword>
<evidence type="ECO:0000256" key="2">
    <source>
        <dbReference type="ARBA" id="ARBA00006801"/>
    </source>
</evidence>
<dbReference type="SMART" id="SM00558">
    <property type="entry name" value="JmjC"/>
    <property type="match status" value="2"/>
</dbReference>
<comment type="similarity">
    <text evidence="2">Belongs to the JARID1 histone demethylase family.</text>
</comment>
<evidence type="ECO:0000256" key="7">
    <source>
        <dbReference type="SAM" id="MobiDB-lite"/>
    </source>
</evidence>
<keyword evidence="10" id="KW-1185">Reference proteome</keyword>
<proteinExistence type="inferred from homology"/>
<evidence type="ECO:0000259" key="8">
    <source>
        <dbReference type="PROSITE" id="PS51184"/>
    </source>
</evidence>
<dbReference type="EMBL" id="CACVBM020001163">
    <property type="protein sequence ID" value="CAA7036213.1"/>
    <property type="molecule type" value="Genomic_DNA"/>
</dbReference>
<reference evidence="9" key="1">
    <citation type="submission" date="2020-01" db="EMBL/GenBank/DDBJ databases">
        <authorList>
            <person name="Mishra B."/>
        </authorList>
    </citation>
    <scope>NUCLEOTIDE SEQUENCE [LARGE SCALE GENOMIC DNA]</scope>
</reference>
<keyword evidence="6" id="KW-0539">Nucleus</keyword>
<dbReference type="GO" id="GO:0000118">
    <property type="term" value="C:histone deacetylase complex"/>
    <property type="evidence" value="ECO:0007669"/>
    <property type="project" value="TreeGrafter"/>
</dbReference>
<feature type="domain" description="JmjC" evidence="8">
    <location>
        <begin position="449"/>
        <end position="670"/>
    </location>
</feature>
<dbReference type="GO" id="GO:0000785">
    <property type="term" value="C:chromatin"/>
    <property type="evidence" value="ECO:0007669"/>
    <property type="project" value="TreeGrafter"/>
</dbReference>
<dbReference type="FunFam" id="2.60.120.650:FF:000040">
    <property type="entry name" value="lysine-specific demethylase JMJ25 isoform X1"/>
    <property type="match status" value="2"/>
</dbReference>
<evidence type="ECO:0000256" key="1">
    <source>
        <dbReference type="ARBA" id="ARBA00004123"/>
    </source>
</evidence>
<accession>A0A6D2JFQ3</accession>
<dbReference type="GO" id="GO:0003712">
    <property type="term" value="F:transcription coregulator activity"/>
    <property type="evidence" value="ECO:0007669"/>
    <property type="project" value="TreeGrafter"/>
</dbReference>
<evidence type="ECO:0000313" key="10">
    <source>
        <dbReference type="Proteomes" id="UP000467841"/>
    </source>
</evidence>
<comment type="caution">
    <text evidence="9">The sequence shown here is derived from an EMBL/GenBank/DDBJ whole genome shotgun (WGS) entry which is preliminary data.</text>
</comment>
<dbReference type="OrthoDB" id="1667110at2759"/>
<name>A0A6D2JFQ3_9BRAS</name>
<dbReference type="PANTHER" id="PTHR12549:SF11">
    <property type="entry name" value="LYSINE-SPECIFIC DEMETHYLASE JMJ25"/>
    <property type="match status" value="1"/>
</dbReference>
<dbReference type="InterPro" id="IPR018866">
    <property type="entry name" value="Znf-4CXXC_R1"/>
</dbReference>
<dbReference type="GO" id="GO:0046872">
    <property type="term" value="F:metal ion binding"/>
    <property type="evidence" value="ECO:0007669"/>
    <property type="project" value="UniProtKB-KW"/>
</dbReference>
<dbReference type="Proteomes" id="UP000467841">
    <property type="component" value="Unassembled WGS sequence"/>
</dbReference>
<evidence type="ECO:0000256" key="3">
    <source>
        <dbReference type="ARBA" id="ARBA00022723"/>
    </source>
</evidence>
<comment type="subcellular location">
    <subcellularLocation>
        <location evidence="1">Nucleus</location>
    </subcellularLocation>
</comment>
<dbReference type="PROSITE" id="PS51184">
    <property type="entry name" value="JMJC"/>
    <property type="match status" value="2"/>
</dbReference>
<evidence type="ECO:0000313" key="9">
    <source>
        <dbReference type="EMBL" id="CAA7036213.1"/>
    </source>
</evidence>
<evidence type="ECO:0000256" key="6">
    <source>
        <dbReference type="ARBA" id="ARBA00023242"/>
    </source>
</evidence>
<dbReference type="InterPro" id="IPR003347">
    <property type="entry name" value="JmjC_dom"/>
</dbReference>
<dbReference type="SUPFAM" id="SSF51197">
    <property type="entry name" value="Clavaminate synthase-like"/>
    <property type="match status" value="2"/>
</dbReference>